<dbReference type="EMBL" id="PFEK01000030">
    <property type="protein sequence ID" value="PJE67591.1"/>
    <property type="molecule type" value="Genomic_DNA"/>
</dbReference>
<comment type="similarity">
    <text evidence="1">Belongs to the nitroreductase family.</text>
</comment>
<evidence type="ECO:0000313" key="5">
    <source>
        <dbReference type="Proteomes" id="UP000231474"/>
    </source>
</evidence>
<gene>
    <name evidence="4" type="ORF">COU95_01600</name>
</gene>
<dbReference type="Gene3D" id="3.40.109.10">
    <property type="entry name" value="NADH Oxidase"/>
    <property type="match status" value="1"/>
</dbReference>
<dbReference type="InterPro" id="IPR000415">
    <property type="entry name" value="Nitroreductase-like"/>
</dbReference>
<dbReference type="InterPro" id="IPR029479">
    <property type="entry name" value="Nitroreductase"/>
</dbReference>
<keyword evidence="2" id="KW-0560">Oxidoreductase</keyword>
<dbReference type="Proteomes" id="UP000231474">
    <property type="component" value="Unassembled WGS sequence"/>
</dbReference>
<comment type="caution">
    <text evidence="4">The sequence shown here is derived from an EMBL/GenBank/DDBJ whole genome shotgun (WGS) entry which is preliminary data.</text>
</comment>
<organism evidence="4 5">
    <name type="scientific">Candidatus Shapirobacteria bacterium CG10_big_fil_rev_8_21_14_0_10_40_9</name>
    <dbReference type="NCBI Taxonomy" id="1974888"/>
    <lineage>
        <taxon>Bacteria</taxon>
        <taxon>Candidatus Shapironibacteriota</taxon>
    </lineage>
</organism>
<dbReference type="AlphaFoldDB" id="A0A2M8L3U0"/>
<dbReference type="GO" id="GO:0016491">
    <property type="term" value="F:oxidoreductase activity"/>
    <property type="evidence" value="ECO:0007669"/>
    <property type="project" value="UniProtKB-KW"/>
</dbReference>
<feature type="domain" description="Nitroreductase" evidence="3">
    <location>
        <begin position="7"/>
        <end position="67"/>
    </location>
</feature>
<dbReference type="Pfam" id="PF00881">
    <property type="entry name" value="Nitroreductase"/>
    <property type="match status" value="1"/>
</dbReference>
<accession>A0A2M8L3U0</accession>
<protein>
    <submittedName>
        <fullName evidence="4">Nitroreductase</fullName>
    </submittedName>
</protein>
<evidence type="ECO:0000256" key="1">
    <source>
        <dbReference type="ARBA" id="ARBA00007118"/>
    </source>
</evidence>
<dbReference type="PANTHER" id="PTHR43673">
    <property type="entry name" value="NAD(P)H NITROREDUCTASE YDGI-RELATED"/>
    <property type="match status" value="1"/>
</dbReference>
<reference evidence="5" key="1">
    <citation type="submission" date="2017-09" db="EMBL/GenBank/DDBJ databases">
        <title>Depth-based differentiation of microbial function through sediment-hosted aquifers and enrichment of novel symbionts in the deep terrestrial subsurface.</title>
        <authorList>
            <person name="Probst A.J."/>
            <person name="Ladd B."/>
            <person name="Jarett J.K."/>
            <person name="Geller-Mcgrath D.E."/>
            <person name="Sieber C.M.K."/>
            <person name="Emerson J.B."/>
            <person name="Anantharaman K."/>
            <person name="Thomas B.C."/>
            <person name="Malmstrom R."/>
            <person name="Stieglmeier M."/>
            <person name="Klingl A."/>
            <person name="Woyke T."/>
            <person name="Ryan C.M."/>
            <person name="Banfield J.F."/>
        </authorList>
    </citation>
    <scope>NUCLEOTIDE SEQUENCE [LARGE SCALE GENOMIC DNA]</scope>
</reference>
<name>A0A2M8L3U0_9BACT</name>
<evidence type="ECO:0000259" key="3">
    <source>
        <dbReference type="Pfam" id="PF00881"/>
    </source>
</evidence>
<proteinExistence type="inferred from homology"/>
<dbReference type="PANTHER" id="PTHR43673:SF10">
    <property type="entry name" value="NADH DEHYDROGENASE_NAD(P)H NITROREDUCTASE XCC3605-RELATED"/>
    <property type="match status" value="1"/>
</dbReference>
<dbReference type="SUPFAM" id="SSF55469">
    <property type="entry name" value="FMN-dependent nitroreductase-like"/>
    <property type="match status" value="1"/>
</dbReference>
<evidence type="ECO:0000313" key="4">
    <source>
        <dbReference type="EMBL" id="PJE67591.1"/>
    </source>
</evidence>
<evidence type="ECO:0000256" key="2">
    <source>
        <dbReference type="ARBA" id="ARBA00023002"/>
    </source>
</evidence>
<sequence>MEVFEAIKKRRSIRKFNASKQVSDDQIQKILEAGRLAPSANNLQDWFFVVVKDQEKKDKLIEAAFDQSFVGEASVVIAVCADLRLADRHSTRHGQDFSMIQDTAIATTQMWLAVTSLGLGACWVGAFDEEEVKQVLNLEEHLRPVALLPIGYPAESPSPTPRRKIKEISKRV</sequence>